<dbReference type="Proteomes" id="UP000040576">
    <property type="component" value="Unassembled WGS sequence"/>
</dbReference>
<evidence type="ECO:0000256" key="1">
    <source>
        <dbReference type="SAM" id="MobiDB-lite"/>
    </source>
</evidence>
<accession>A0A090J1R4</accession>
<name>A0A090J1R4_9BACI</name>
<evidence type="ECO:0000313" key="3">
    <source>
        <dbReference type="Proteomes" id="UP000040576"/>
    </source>
</evidence>
<reference evidence="2 3" key="1">
    <citation type="submission" date="2014-07" db="EMBL/GenBank/DDBJ databases">
        <authorList>
            <person name="Wibberg Daniel"/>
        </authorList>
    </citation>
    <scope>NUCLEOTIDE SEQUENCE [LARGE SCALE GENOMIC DNA]</scope>
</reference>
<evidence type="ECO:0000313" key="2">
    <source>
        <dbReference type="EMBL" id="CEE01795.1"/>
    </source>
</evidence>
<sequence length="42" mass="4847">MGKKHRNRINQPKKKNNISEEALIAEQEAHGKDIYSAEKRKG</sequence>
<evidence type="ECO:0008006" key="4">
    <source>
        <dbReference type="Google" id="ProtNLM"/>
    </source>
</evidence>
<dbReference type="AlphaFoldDB" id="A0A090J1R4"/>
<feature type="compositionally biased region" description="Basic residues" evidence="1">
    <location>
        <begin position="1"/>
        <end position="16"/>
    </location>
</feature>
<gene>
    <name evidence="2" type="ORF">BT1A1_1973</name>
</gene>
<keyword evidence="3" id="KW-1185">Reference proteome</keyword>
<proteinExistence type="predicted"/>
<organism evidence="2 3">
    <name type="scientific">Caldibacillus thermoamylovorans</name>
    <dbReference type="NCBI Taxonomy" id="35841"/>
    <lineage>
        <taxon>Bacteria</taxon>
        <taxon>Bacillati</taxon>
        <taxon>Bacillota</taxon>
        <taxon>Bacilli</taxon>
        <taxon>Bacillales</taxon>
        <taxon>Bacillaceae</taxon>
        <taxon>Caldibacillus</taxon>
    </lineage>
</organism>
<protein>
    <recommendedName>
        <fullName evidence="4">YfhD family protein</fullName>
    </recommendedName>
</protein>
<dbReference type="RefSeq" id="WP_095141340.1">
    <property type="nucleotide sequence ID" value="NZ_CCRF01000061.1"/>
</dbReference>
<dbReference type="EMBL" id="CCRF01000061">
    <property type="protein sequence ID" value="CEE01795.1"/>
    <property type="molecule type" value="Genomic_DNA"/>
</dbReference>
<feature type="region of interest" description="Disordered" evidence="1">
    <location>
        <begin position="1"/>
        <end position="21"/>
    </location>
</feature>
<dbReference type="GeneID" id="92961186"/>